<sequence>MRLPALAPYGLILTLALLAPITAAAAPAITCHCFKDRTYDPAHPAIADPYFLANAQNSLFAAIFNVDKKGIVVKKQLGTSSDDLWIAYWLTMKSGKPAESLLQSRGAKESWRDVVEAARIPAKSLGSEFSAALKSNLQDFRLAELVVNGLIVEHRLLSGPDLAAIRKAGATNQELVIAILLAAKTKQPAMSHYRAVKSGGKSWGALLNSAGIAPADIQGEITALLAAKR</sequence>
<name>A0AAW4KYX7_9BACT</name>
<dbReference type="AlphaFoldDB" id="A0AAW4KYX7"/>
<proteinExistence type="predicted"/>
<evidence type="ECO:0000313" key="2">
    <source>
        <dbReference type="EMBL" id="MBT0663763.1"/>
    </source>
</evidence>
<evidence type="ECO:0000256" key="1">
    <source>
        <dbReference type="SAM" id="SignalP"/>
    </source>
</evidence>
<feature type="signal peptide" evidence="1">
    <location>
        <begin position="1"/>
        <end position="25"/>
    </location>
</feature>
<evidence type="ECO:0000313" key="3">
    <source>
        <dbReference type="Proteomes" id="UP000811899"/>
    </source>
</evidence>
<keyword evidence="3" id="KW-1185">Reference proteome</keyword>
<dbReference type="Proteomes" id="UP000811899">
    <property type="component" value="Unassembled WGS sequence"/>
</dbReference>
<protein>
    <submittedName>
        <fullName evidence="2">Uncharacterized protein</fullName>
    </submittedName>
</protein>
<dbReference type="EMBL" id="JAHCVJ010000002">
    <property type="protein sequence ID" value="MBT0663763.1"/>
    <property type="molecule type" value="Genomic_DNA"/>
</dbReference>
<dbReference type="RefSeq" id="WP_214170551.1">
    <property type="nucleotide sequence ID" value="NZ_JAHCVJ010000002.1"/>
</dbReference>
<feature type="chain" id="PRO_5043666342" evidence="1">
    <location>
        <begin position="26"/>
        <end position="229"/>
    </location>
</feature>
<comment type="caution">
    <text evidence="2">The sequence shown here is derived from an EMBL/GenBank/DDBJ whole genome shotgun (WGS) entry which is preliminary data.</text>
</comment>
<accession>A0AAW4KYX7</accession>
<reference evidence="2 3" key="1">
    <citation type="submission" date="2021-05" db="EMBL/GenBank/DDBJ databases">
        <title>The draft genome of Geobacter pelophilus DSM 12255.</title>
        <authorList>
            <person name="Xu Z."/>
            <person name="Masuda Y."/>
            <person name="Itoh H."/>
            <person name="Senoo K."/>
        </authorList>
    </citation>
    <scope>NUCLEOTIDE SEQUENCE [LARGE SCALE GENOMIC DNA]</scope>
    <source>
        <strain evidence="2 3">DSM 12255</strain>
    </source>
</reference>
<keyword evidence="1" id="KW-0732">Signal</keyword>
<organism evidence="2 3">
    <name type="scientific">Geoanaerobacter pelophilus</name>
    <dbReference type="NCBI Taxonomy" id="60036"/>
    <lineage>
        <taxon>Bacteria</taxon>
        <taxon>Pseudomonadati</taxon>
        <taxon>Thermodesulfobacteriota</taxon>
        <taxon>Desulfuromonadia</taxon>
        <taxon>Geobacterales</taxon>
        <taxon>Geobacteraceae</taxon>
        <taxon>Geoanaerobacter</taxon>
    </lineage>
</organism>
<gene>
    <name evidence="2" type="ORF">KI809_05555</name>
</gene>